<reference evidence="2 3" key="1">
    <citation type="submission" date="2020-03" db="EMBL/GenBank/DDBJ databases">
        <title>Roseomonas selenitidurans sp. nov. isolated from urban soil.</title>
        <authorList>
            <person name="Liu H."/>
        </authorList>
    </citation>
    <scope>NUCLEOTIDE SEQUENCE [LARGE SCALE GENOMIC DNA]</scope>
    <source>
        <strain evidence="2 3">BU-1</strain>
    </source>
</reference>
<comment type="caution">
    <text evidence="2">The sequence shown here is derived from an EMBL/GenBank/DDBJ whole genome shotgun (WGS) entry which is preliminary data.</text>
</comment>
<name>A0ABX1EAA7_9PROT</name>
<protein>
    <submittedName>
        <fullName evidence="2">Peptidase S1</fullName>
    </submittedName>
</protein>
<accession>A0ABX1EAA7</accession>
<proteinExistence type="predicted"/>
<sequence length="164" mass="17648">MFRSVLAAGVVLALSAGGALAQKAPQQQQQPNWRAEPRYETVTLQAGFEPDPREVAVEAGGDGEATGLGPDCAGWIDFSKPDVDLNYTSGQYPLYISVVAGVDTTLVMNDAAGNWICNDDLDGVNPGIVITRPQSGNYNIWIGTFDRTTPQRATLRISEIPPRR</sequence>
<keyword evidence="3" id="KW-1185">Reference proteome</keyword>
<evidence type="ECO:0000313" key="2">
    <source>
        <dbReference type="EMBL" id="NKC33771.1"/>
    </source>
</evidence>
<dbReference type="EMBL" id="JAAVNE010000054">
    <property type="protein sequence ID" value="NKC33771.1"/>
    <property type="molecule type" value="Genomic_DNA"/>
</dbReference>
<dbReference type="Proteomes" id="UP000787635">
    <property type="component" value="Unassembled WGS sequence"/>
</dbReference>
<evidence type="ECO:0000256" key="1">
    <source>
        <dbReference type="SAM" id="SignalP"/>
    </source>
</evidence>
<dbReference type="RefSeq" id="WP_168034493.1">
    <property type="nucleotide sequence ID" value="NZ_JAAVNE010000054.1"/>
</dbReference>
<feature type="signal peptide" evidence="1">
    <location>
        <begin position="1"/>
        <end position="21"/>
    </location>
</feature>
<gene>
    <name evidence="2" type="ORF">HEQ75_23110</name>
</gene>
<organism evidence="2 3">
    <name type="scientific">Falsiroseomonas selenitidurans</name>
    <dbReference type="NCBI Taxonomy" id="2716335"/>
    <lineage>
        <taxon>Bacteria</taxon>
        <taxon>Pseudomonadati</taxon>
        <taxon>Pseudomonadota</taxon>
        <taxon>Alphaproteobacteria</taxon>
        <taxon>Acetobacterales</taxon>
        <taxon>Roseomonadaceae</taxon>
        <taxon>Falsiroseomonas</taxon>
    </lineage>
</organism>
<evidence type="ECO:0000313" key="3">
    <source>
        <dbReference type="Proteomes" id="UP000787635"/>
    </source>
</evidence>
<feature type="chain" id="PRO_5047032996" evidence="1">
    <location>
        <begin position="22"/>
        <end position="164"/>
    </location>
</feature>
<keyword evidence="1" id="KW-0732">Signal</keyword>